<keyword evidence="2" id="KW-0540">Nuclease</keyword>
<dbReference type="EMBL" id="LR738855">
    <property type="protein sequence ID" value="VZH85326.1"/>
    <property type="molecule type" value="Genomic_DNA"/>
</dbReference>
<dbReference type="SMART" id="SM00990">
    <property type="entry name" value="VRR_NUC"/>
    <property type="match status" value="1"/>
</dbReference>
<dbReference type="KEGG" id="crf:FRC0190_01292"/>
<comment type="cofactor">
    <cofactor evidence="1">
        <name>Mg(2+)</name>
        <dbReference type="ChEBI" id="CHEBI:18420"/>
    </cofactor>
</comment>
<dbReference type="AlphaFoldDB" id="A0A6I8MC90"/>
<dbReference type="InterPro" id="IPR011856">
    <property type="entry name" value="tRNA_endonuc-like_dom_sf"/>
</dbReference>
<evidence type="ECO:0000313" key="5">
    <source>
        <dbReference type="EMBL" id="VZH85326.1"/>
    </source>
</evidence>
<proteinExistence type="predicted"/>
<reference evidence="5 6" key="1">
    <citation type="submission" date="2019-11" db="EMBL/GenBank/DDBJ databases">
        <authorList>
            <person name="Brisse S."/>
        </authorList>
    </citation>
    <scope>NUCLEOTIDE SEQUENCE [LARGE SCALE GENOMIC DNA]</scope>
    <source>
        <strain evidence="5">FRC0190</strain>
    </source>
</reference>
<gene>
    <name evidence="5" type="ORF">FRC0190_01292</name>
</gene>
<dbReference type="GO" id="GO:0003676">
    <property type="term" value="F:nucleic acid binding"/>
    <property type="evidence" value="ECO:0007669"/>
    <property type="project" value="InterPro"/>
</dbReference>
<evidence type="ECO:0000256" key="2">
    <source>
        <dbReference type="ARBA" id="ARBA00022722"/>
    </source>
</evidence>
<protein>
    <submittedName>
        <fullName evidence="5">VRR-NUC domain-containing protein</fullName>
    </submittedName>
</protein>
<dbReference type="Gene3D" id="3.40.1350.10">
    <property type="match status" value="1"/>
</dbReference>
<sequence>MDEKHIEQQLTQHVKNLGGIALKLTTPGTAGIPDRLILLPKGHIGFIELKAPNKKPRPLQQHRINQLQQLGFHATYINHPNQIRNAIHEIQTT</sequence>
<evidence type="ECO:0000259" key="4">
    <source>
        <dbReference type="SMART" id="SM00990"/>
    </source>
</evidence>
<evidence type="ECO:0000313" key="6">
    <source>
        <dbReference type="Proteomes" id="UP000423525"/>
    </source>
</evidence>
<accession>A0A6I8MC90</accession>
<organism evidence="5 6">
    <name type="scientific">Corynebacterium rouxii</name>
    <dbReference type="NCBI Taxonomy" id="2719119"/>
    <lineage>
        <taxon>Bacteria</taxon>
        <taxon>Bacillati</taxon>
        <taxon>Actinomycetota</taxon>
        <taxon>Actinomycetes</taxon>
        <taxon>Mycobacteriales</taxon>
        <taxon>Corynebacteriaceae</taxon>
        <taxon>Corynebacterium</taxon>
    </lineage>
</organism>
<feature type="domain" description="VRR-NUC" evidence="4">
    <location>
        <begin position="1"/>
        <end position="81"/>
    </location>
</feature>
<dbReference type="Proteomes" id="UP000423525">
    <property type="component" value="Chromosome"/>
</dbReference>
<evidence type="ECO:0000256" key="1">
    <source>
        <dbReference type="ARBA" id="ARBA00001946"/>
    </source>
</evidence>
<dbReference type="GO" id="GO:0004518">
    <property type="term" value="F:nuclease activity"/>
    <property type="evidence" value="ECO:0007669"/>
    <property type="project" value="UniProtKB-KW"/>
</dbReference>
<dbReference type="InterPro" id="IPR014883">
    <property type="entry name" value="VRR_NUC"/>
</dbReference>
<keyword evidence="3" id="KW-0378">Hydrolase</keyword>
<evidence type="ECO:0000256" key="3">
    <source>
        <dbReference type="ARBA" id="ARBA00022801"/>
    </source>
</evidence>
<name>A0A6I8MC90_9CORY</name>
<dbReference type="RefSeq" id="WP_088246196.1">
    <property type="nucleotide sequence ID" value="NZ_CP168248.1"/>
</dbReference>
<dbReference type="GO" id="GO:0016788">
    <property type="term" value="F:hydrolase activity, acting on ester bonds"/>
    <property type="evidence" value="ECO:0007669"/>
    <property type="project" value="InterPro"/>
</dbReference>